<name>A0A0F7ZK39_9HYPO</name>
<feature type="region of interest" description="Disordered" evidence="1">
    <location>
        <begin position="1"/>
        <end position="87"/>
    </location>
</feature>
<evidence type="ECO:0000313" key="3">
    <source>
        <dbReference type="Proteomes" id="UP000054481"/>
    </source>
</evidence>
<gene>
    <name evidence="2" type="ORF">HIM_10435</name>
</gene>
<dbReference type="EMBL" id="KQ030642">
    <property type="protein sequence ID" value="KJZ70175.1"/>
    <property type="molecule type" value="Genomic_DNA"/>
</dbReference>
<accession>A0A0F7ZK39</accession>
<protein>
    <submittedName>
        <fullName evidence="2">Uncharacterized protein</fullName>
    </submittedName>
</protein>
<dbReference type="Proteomes" id="UP000054481">
    <property type="component" value="Unassembled WGS sequence"/>
</dbReference>
<feature type="compositionally biased region" description="Polar residues" evidence="1">
    <location>
        <begin position="10"/>
        <end position="28"/>
    </location>
</feature>
<dbReference type="OrthoDB" id="5096121at2759"/>
<dbReference type="AlphaFoldDB" id="A0A0F7ZK39"/>
<reference evidence="2 3" key="1">
    <citation type="journal article" date="2014" name="Genome Biol. Evol.">
        <title>Comparative genomics and transcriptomics analyses reveal divergent lifestyle features of nematode endoparasitic fungus Hirsutella minnesotensis.</title>
        <authorList>
            <person name="Lai Y."/>
            <person name="Liu K."/>
            <person name="Zhang X."/>
            <person name="Zhang X."/>
            <person name="Li K."/>
            <person name="Wang N."/>
            <person name="Shu C."/>
            <person name="Wu Y."/>
            <person name="Wang C."/>
            <person name="Bushley K.E."/>
            <person name="Xiang M."/>
            <person name="Liu X."/>
        </authorList>
    </citation>
    <scope>NUCLEOTIDE SEQUENCE [LARGE SCALE GENOMIC DNA]</scope>
    <source>
        <strain evidence="2 3">3608</strain>
    </source>
</reference>
<evidence type="ECO:0000256" key="1">
    <source>
        <dbReference type="SAM" id="MobiDB-lite"/>
    </source>
</evidence>
<organism evidence="2 3">
    <name type="scientific">Hirsutella minnesotensis 3608</name>
    <dbReference type="NCBI Taxonomy" id="1043627"/>
    <lineage>
        <taxon>Eukaryota</taxon>
        <taxon>Fungi</taxon>
        <taxon>Dikarya</taxon>
        <taxon>Ascomycota</taxon>
        <taxon>Pezizomycotina</taxon>
        <taxon>Sordariomycetes</taxon>
        <taxon>Hypocreomycetidae</taxon>
        <taxon>Hypocreales</taxon>
        <taxon>Ophiocordycipitaceae</taxon>
        <taxon>Hirsutella</taxon>
    </lineage>
</organism>
<proteinExistence type="predicted"/>
<sequence length="630" mass="70857">MARTGHGRASGQSKSLQQVQSASHQQEPIYTDDVPRPSRSIPTDEEGNDDVDDVDVSVADLAELPPAGRTSHEPTRHGPRASVSLNGANDSQRMLSTQCHLPGKLRLNTPPPVFDAETSPFFAPSLDGHESSPASTSEASACDVSPLARQRFPSREALRGFIHALEAQVTRHGPEALESHKVAYDKVFRTFFTPTCTCQHGVEHGEDAPVHSLQERAQHLNQFMPPIPTVFGERGSYDPSSSVPQWRSFLSDQPAESLSFRKSQACLPYSEAAVSRQWDVDSIWIGARSLGAIRPPNDFSLCFFPSSFRNLSTDQVVQPHGLNLAHTRHVLFGSFNTPSVHFSVFLFFPNTVRGPRSQTSSAKNSLSLERQRDLYDRIVIPAAYETISEPFRQEIPLSYDIAYAKSRSFQEKPSTGRWRADDMSRALRLEYTVPAQDLPLFWQSLVSKANALQVPTRRGETVTYFGRPRLLFQSHDLKNTFGRPSLQQSMYLFHEAVLAALDPAHIDIRSCWLDIGARDYVSDFRSGEPTRKEHVTLLWKHQCHQHFHEQFSEIAPEATPKPSYFRSFLFRDIGSYCSKATPSRASNPGHPDEHRPSIIRAKAYNCNKEIFYVMFSDYNMFGSTFFPCLL</sequence>
<evidence type="ECO:0000313" key="2">
    <source>
        <dbReference type="EMBL" id="KJZ70175.1"/>
    </source>
</evidence>
<keyword evidence="3" id="KW-1185">Reference proteome</keyword>
<feature type="compositionally biased region" description="Acidic residues" evidence="1">
    <location>
        <begin position="43"/>
        <end position="55"/>
    </location>
</feature>